<dbReference type="Gene3D" id="3.40.50.720">
    <property type="entry name" value="NAD(P)-binding Rossmann-like Domain"/>
    <property type="match status" value="1"/>
</dbReference>
<reference evidence="3 4" key="1">
    <citation type="submission" date="2023-10" db="EMBL/GenBank/DDBJ databases">
        <title>Paenibacillus strain PFR10 Genome sequencing and assembly.</title>
        <authorList>
            <person name="Kim I."/>
        </authorList>
    </citation>
    <scope>NUCLEOTIDE SEQUENCE [LARGE SCALE GENOMIC DNA]</scope>
    <source>
        <strain evidence="3 4">PFR10</strain>
    </source>
</reference>
<name>A0ABU3RIP9_9BACL</name>
<gene>
    <name evidence="3" type="ORF">RQP52_21675</name>
</gene>
<keyword evidence="4" id="KW-1185">Reference proteome</keyword>
<dbReference type="Proteomes" id="UP001260980">
    <property type="component" value="Unassembled WGS sequence"/>
</dbReference>
<comment type="similarity">
    <text evidence="1">Belongs to the NAD(P)-dependent epimerase/dehydratase family.</text>
</comment>
<comment type="caution">
    <text evidence="3">The sequence shown here is derived from an EMBL/GenBank/DDBJ whole genome shotgun (WGS) entry which is preliminary data.</text>
</comment>
<evidence type="ECO:0000313" key="3">
    <source>
        <dbReference type="EMBL" id="MDU0203697.1"/>
    </source>
</evidence>
<dbReference type="EMBL" id="JAWCUD010000008">
    <property type="protein sequence ID" value="MDU0203697.1"/>
    <property type="molecule type" value="Genomic_DNA"/>
</dbReference>
<dbReference type="Pfam" id="PF01370">
    <property type="entry name" value="Epimerase"/>
    <property type="match status" value="1"/>
</dbReference>
<dbReference type="InterPro" id="IPR036291">
    <property type="entry name" value="NAD(P)-bd_dom_sf"/>
</dbReference>
<evidence type="ECO:0000259" key="2">
    <source>
        <dbReference type="Pfam" id="PF01370"/>
    </source>
</evidence>
<dbReference type="RefSeq" id="WP_315953789.1">
    <property type="nucleotide sequence ID" value="NZ_JAWCUD010000008.1"/>
</dbReference>
<dbReference type="PANTHER" id="PTHR43000">
    <property type="entry name" value="DTDP-D-GLUCOSE 4,6-DEHYDRATASE-RELATED"/>
    <property type="match status" value="1"/>
</dbReference>
<evidence type="ECO:0000313" key="4">
    <source>
        <dbReference type="Proteomes" id="UP001260980"/>
    </source>
</evidence>
<organism evidence="3 4">
    <name type="scientific">Paenibacillus violae</name>
    <dbReference type="NCBI Taxonomy" id="3077234"/>
    <lineage>
        <taxon>Bacteria</taxon>
        <taxon>Bacillati</taxon>
        <taxon>Bacillota</taxon>
        <taxon>Bacilli</taxon>
        <taxon>Bacillales</taxon>
        <taxon>Paenibacillaceae</taxon>
        <taxon>Paenibacillus</taxon>
    </lineage>
</organism>
<sequence>MNLLILGGTGFIGSKLTRNLLGQGYHIRIMDRTIKPMDINSLKLELIEADYTKVQDFKPFLQDIDIVFHFISTTVPATSNIDKIFDINTNVCSTLRLLEDMRQTNVKKIIFLSSGGTIYGHSNMDAIPEEHPTNPICSYGIQKLTIEKYLYYYYHEYGIDYQIIRLSNPYGKGQNGKNGQGAIPIFIRKISQNEEIQIWGDGLTTRDYIYIDDVVHALSLLPQYNGRHKILNLGSGQGSTLIDIIKVISDELNKTPKIKFLDPRSIDVKTNVLDITKFTYALHWKPEISLRDGIKLMLE</sequence>
<dbReference type="InterPro" id="IPR001509">
    <property type="entry name" value="Epimerase_deHydtase"/>
</dbReference>
<accession>A0ABU3RIP9</accession>
<evidence type="ECO:0000256" key="1">
    <source>
        <dbReference type="ARBA" id="ARBA00007637"/>
    </source>
</evidence>
<dbReference type="SUPFAM" id="SSF51735">
    <property type="entry name" value="NAD(P)-binding Rossmann-fold domains"/>
    <property type="match status" value="1"/>
</dbReference>
<proteinExistence type="inferred from homology"/>
<feature type="domain" description="NAD-dependent epimerase/dehydratase" evidence="2">
    <location>
        <begin position="4"/>
        <end position="234"/>
    </location>
</feature>
<protein>
    <submittedName>
        <fullName evidence="3">NAD-dependent epimerase/dehydratase family protein</fullName>
    </submittedName>
</protein>